<reference evidence="1" key="1">
    <citation type="submission" date="2021-10" db="EMBL/GenBank/DDBJ databases">
        <authorList>
            <person name="Hussein R."/>
            <person name="Harrison J."/>
            <person name="Studholme D.J."/>
            <person name="Vicente J."/>
            <person name="Grant M."/>
        </authorList>
    </citation>
    <scope>NUCLEOTIDE SEQUENCE</scope>
    <source>
        <strain evidence="1">NCPPB 2970</strain>
    </source>
</reference>
<accession>A0AAJ2X5B9</accession>
<evidence type="ECO:0000313" key="2">
    <source>
        <dbReference type="Proteomes" id="UP001297361"/>
    </source>
</evidence>
<evidence type="ECO:0000313" key="1">
    <source>
        <dbReference type="EMBL" id="MEC3888909.1"/>
    </source>
</evidence>
<dbReference type="AlphaFoldDB" id="A0AAJ2X5B9"/>
<name>A0AAJ2X5B9_XANCA</name>
<dbReference type="Proteomes" id="UP001297361">
    <property type="component" value="Unassembled WGS sequence"/>
</dbReference>
<organism evidence="1 2">
    <name type="scientific">Xanthomonas campestris pv. papavericola</name>
    <dbReference type="NCBI Taxonomy" id="487881"/>
    <lineage>
        <taxon>Bacteria</taxon>
        <taxon>Pseudomonadati</taxon>
        <taxon>Pseudomonadota</taxon>
        <taxon>Gammaproteobacteria</taxon>
        <taxon>Lysobacterales</taxon>
        <taxon>Lysobacteraceae</taxon>
        <taxon>Xanthomonas</taxon>
    </lineage>
</organism>
<gene>
    <name evidence="1" type="ORF">LLE72_014435</name>
</gene>
<reference evidence="1" key="2">
    <citation type="submission" date="2024-01" db="EMBL/GenBank/DDBJ databases">
        <title>Long-read genome sequencing of X. campestris pv. papavericola.</title>
        <authorList>
            <person name="Hussain R.M.F."/>
            <person name="Greer S."/>
            <person name="Harrison J."/>
            <person name="Grant M."/>
            <person name="Vicente J."/>
            <person name="Studholme D.J."/>
        </authorList>
    </citation>
    <scope>NUCLEOTIDE SEQUENCE</scope>
    <source>
        <strain evidence="1">NCPPB 2970</strain>
    </source>
</reference>
<dbReference type="EMBL" id="JAJFNJ020000003">
    <property type="protein sequence ID" value="MEC3888909.1"/>
    <property type="molecule type" value="Genomic_DNA"/>
</dbReference>
<sequence length="311" mass="35610">MSLTDRIIEMQSRLPEPDPAAFSDMATREVEDTWLATASPSEQTKAMRLWFLERYCDPQIETPYNSDAGAYFFLRGGPYDPNDVLQERFEDVVTYEVIAELVNELHQEVGDEWAPTELTAEDEWDDVFVDRPDGPIQRLEERLAEFRTMTELNGSPMTRILLRQLVYAAVITTLETFLWEQAAYWLEQDASAIGRLIQRDSHTQQRLAQLGDDSEGNRATIVVELNQGLKTKVWHRWEKNGRFLGHLLGITMPSYAALEAPTKIRHDIAHRGGKDTEHNPHNISQEHVDELIAVVTSYAQEIQRGIAGRET</sequence>
<comment type="caution">
    <text evidence="1">The sequence shown here is derived from an EMBL/GenBank/DDBJ whole genome shotgun (WGS) entry which is preliminary data.</text>
</comment>
<dbReference type="RefSeq" id="WP_228426954.1">
    <property type="nucleotide sequence ID" value="NZ_JAJFNJ020000003.1"/>
</dbReference>
<protein>
    <submittedName>
        <fullName evidence="1">Uncharacterized protein</fullName>
    </submittedName>
</protein>
<proteinExistence type="predicted"/>